<evidence type="ECO:0000313" key="3">
    <source>
        <dbReference type="EMBL" id="KAJ1176597.1"/>
    </source>
</evidence>
<evidence type="ECO:0000256" key="1">
    <source>
        <dbReference type="SAM" id="MobiDB-lite"/>
    </source>
</evidence>
<accession>A0AAV7TLJ0</accession>
<dbReference type="EMBL" id="JANPWB010000006">
    <property type="protein sequence ID" value="KAJ1176597.1"/>
    <property type="molecule type" value="Genomic_DNA"/>
</dbReference>
<dbReference type="Proteomes" id="UP001066276">
    <property type="component" value="Chromosome 3_2"/>
</dbReference>
<dbReference type="AlphaFoldDB" id="A0AAV7TLJ0"/>
<proteinExistence type="predicted"/>
<comment type="caution">
    <text evidence="3">The sequence shown here is derived from an EMBL/GenBank/DDBJ whole genome shotgun (WGS) entry which is preliminary data.</text>
</comment>
<feature type="transmembrane region" description="Helical" evidence="2">
    <location>
        <begin position="25"/>
        <end position="48"/>
    </location>
</feature>
<keyword evidence="4" id="KW-1185">Reference proteome</keyword>
<keyword evidence="2" id="KW-0472">Membrane</keyword>
<sequence length="117" mass="12595">MRHSGATNGAPETDIPDPNFCLGPWVWLLALPLACYASAGCQVGVAVVPTWAKYRRTGMCEGTTVAHQGLADTEDAPDLGRERRPSTSTCSKYPGQCFPHAAPEDPTEEETRVQAHI</sequence>
<protein>
    <submittedName>
        <fullName evidence="3">Uncharacterized protein</fullName>
    </submittedName>
</protein>
<keyword evidence="2" id="KW-1133">Transmembrane helix</keyword>
<feature type="region of interest" description="Disordered" evidence="1">
    <location>
        <begin position="66"/>
        <end position="117"/>
    </location>
</feature>
<evidence type="ECO:0000256" key="2">
    <source>
        <dbReference type="SAM" id="Phobius"/>
    </source>
</evidence>
<keyword evidence="2" id="KW-0812">Transmembrane</keyword>
<evidence type="ECO:0000313" key="4">
    <source>
        <dbReference type="Proteomes" id="UP001066276"/>
    </source>
</evidence>
<gene>
    <name evidence="3" type="ORF">NDU88_001869</name>
</gene>
<name>A0AAV7TLJ0_PLEWA</name>
<reference evidence="3" key="1">
    <citation type="journal article" date="2022" name="bioRxiv">
        <title>Sequencing and chromosome-scale assembly of the giantPleurodeles waltlgenome.</title>
        <authorList>
            <person name="Brown T."/>
            <person name="Elewa A."/>
            <person name="Iarovenko S."/>
            <person name="Subramanian E."/>
            <person name="Araus A.J."/>
            <person name="Petzold A."/>
            <person name="Susuki M."/>
            <person name="Suzuki K.-i.T."/>
            <person name="Hayashi T."/>
            <person name="Toyoda A."/>
            <person name="Oliveira C."/>
            <person name="Osipova E."/>
            <person name="Leigh N.D."/>
            <person name="Simon A."/>
            <person name="Yun M.H."/>
        </authorList>
    </citation>
    <scope>NUCLEOTIDE SEQUENCE</scope>
    <source>
        <strain evidence="3">20211129_DDA</strain>
        <tissue evidence="3">Liver</tissue>
    </source>
</reference>
<organism evidence="3 4">
    <name type="scientific">Pleurodeles waltl</name>
    <name type="common">Iberian ribbed newt</name>
    <dbReference type="NCBI Taxonomy" id="8319"/>
    <lineage>
        <taxon>Eukaryota</taxon>
        <taxon>Metazoa</taxon>
        <taxon>Chordata</taxon>
        <taxon>Craniata</taxon>
        <taxon>Vertebrata</taxon>
        <taxon>Euteleostomi</taxon>
        <taxon>Amphibia</taxon>
        <taxon>Batrachia</taxon>
        <taxon>Caudata</taxon>
        <taxon>Salamandroidea</taxon>
        <taxon>Salamandridae</taxon>
        <taxon>Pleurodelinae</taxon>
        <taxon>Pleurodeles</taxon>
    </lineage>
</organism>